<evidence type="ECO:0000259" key="1">
    <source>
        <dbReference type="PROSITE" id="PS50125"/>
    </source>
</evidence>
<sequence>MEPPVGTVTFLFTDIESSSKLWEQYPEAMSRALAEHNALLRHVIEAHRGYIFKLWGDAVYAAFASALDALNAAIEAQKELSRRSWGELGSLRVRMALHTGVAEVRDGDYFGPTLNRCARLLSAAHGGQILLSAATEELVRDALPKDVSLRSLGQHRLKDLQRPEHIFQVVHPELLSEFSSLRTLNAVPNNLPIQLTSFIGREREMKEVKELLKQTRLLTLTGSGGCGKTRLALQVAADLLEEYPDGVWFVEFTVLTDPALVPSTVAATLGIHEEPGRPALLTLAEALKPRTLLLILDNCEHLVGACAQLAETLLRSCPHLRILATSREALGIAGEVTWRVPSLSLPQPHELAQPDSLMNLTKYEAIRLFIERAEAASPEFKVTPHSIKDIVQICQRLDGIPLAIELAAARVKALSVEQIAARLDDRFRLLTGGSRTALPRQQTLRAMMDWSYELLNERERTLFRRLSAFAGGFTLEAAEAVCADEQIPSYEIIDLLTNLVSKSLVVFEEHDEEARYRLLETVRQYARDKLLETGEAARVRDRHRDWFLAFAERAESALQGPDQALWLKRLETEHDNLRAALEWSSADPETGLRLASALWLFWYLRGYVSEGREWLKHFITKAAHAPAALRAKALYGASMLARAQDDYAHAIRLLEESLALYRAAKDTRGVALALGNLGIIAFARGDYARATRLHEESLEHFRALGDRVGMASALSELGNVAMYQGDLARAEQLLEEGLGLSRAAQDDQGIALALRRLGAVLFQKGERARAKALLQESLELYRELGAVPGLASVLNSLGMIALSEGDAQRAGTLLRESLRKYRDVGDKWHIALCLDRLARVAAAQGDWERAARLLGAEEALREAIGAPLPPSERDGREHTLKNAHKHLSEELFAAAWADGYAMKLDHAIAYALSGETTGAGGDPAPTLTALT</sequence>
<dbReference type="InterPro" id="IPR019734">
    <property type="entry name" value="TPR_rpt"/>
</dbReference>
<dbReference type="PANTHER" id="PTHR47691">
    <property type="entry name" value="REGULATOR-RELATED"/>
    <property type="match status" value="1"/>
</dbReference>
<dbReference type="InterPro" id="IPR001054">
    <property type="entry name" value="A/G_cyclase"/>
</dbReference>
<dbReference type="GO" id="GO:0043531">
    <property type="term" value="F:ADP binding"/>
    <property type="evidence" value="ECO:0007669"/>
    <property type="project" value="InterPro"/>
</dbReference>
<dbReference type="SUPFAM" id="SSF52540">
    <property type="entry name" value="P-loop containing nucleoside triphosphate hydrolases"/>
    <property type="match status" value="1"/>
</dbReference>
<dbReference type="PANTHER" id="PTHR47691:SF3">
    <property type="entry name" value="HTH-TYPE TRANSCRIPTIONAL REGULATOR RV0890C-RELATED"/>
    <property type="match status" value="1"/>
</dbReference>
<dbReference type="Pfam" id="PF13424">
    <property type="entry name" value="TPR_12"/>
    <property type="match status" value="2"/>
</dbReference>
<dbReference type="SMART" id="SM00028">
    <property type="entry name" value="TPR"/>
    <property type="match status" value="5"/>
</dbReference>
<dbReference type="Gene3D" id="3.30.70.1230">
    <property type="entry name" value="Nucleotide cyclase"/>
    <property type="match status" value="1"/>
</dbReference>
<dbReference type="PRINTS" id="PR00364">
    <property type="entry name" value="DISEASERSIST"/>
</dbReference>
<protein>
    <submittedName>
        <fullName evidence="2">Adenylate/guanylate cyclase</fullName>
    </submittedName>
</protein>
<name>H5SSM8_ACEAU</name>
<organism evidence="2">
    <name type="scientific">Acetithermum autotrophicum</name>
    <dbReference type="NCBI Taxonomy" id="1446466"/>
    <lineage>
        <taxon>Bacteria</taxon>
        <taxon>Candidatus Bipolaricaulota</taxon>
        <taxon>Candidatus Acetithermum</taxon>
    </lineage>
</organism>
<dbReference type="EMBL" id="AP011802">
    <property type="protein sequence ID" value="BAL59164.1"/>
    <property type="molecule type" value="Genomic_DNA"/>
</dbReference>
<dbReference type="GO" id="GO:0035556">
    <property type="term" value="P:intracellular signal transduction"/>
    <property type="evidence" value="ECO:0007669"/>
    <property type="project" value="InterPro"/>
</dbReference>
<feature type="domain" description="Guanylate cyclase" evidence="1">
    <location>
        <begin position="9"/>
        <end position="121"/>
    </location>
</feature>
<dbReference type="InterPro" id="IPR036388">
    <property type="entry name" value="WH-like_DNA-bd_sf"/>
</dbReference>
<dbReference type="InterPro" id="IPR058852">
    <property type="entry name" value="HTH_77"/>
</dbReference>
<dbReference type="GO" id="GO:0009190">
    <property type="term" value="P:cyclic nucleotide biosynthetic process"/>
    <property type="evidence" value="ECO:0007669"/>
    <property type="project" value="InterPro"/>
</dbReference>
<dbReference type="CDD" id="cd07302">
    <property type="entry name" value="CHD"/>
    <property type="match status" value="1"/>
</dbReference>
<evidence type="ECO:0000313" key="2">
    <source>
        <dbReference type="EMBL" id="BAL59164.1"/>
    </source>
</evidence>
<accession>H5SSM8</accession>
<dbReference type="Gene3D" id="3.40.50.300">
    <property type="entry name" value="P-loop containing nucleotide triphosphate hydrolases"/>
    <property type="match status" value="1"/>
</dbReference>
<dbReference type="Pfam" id="PF25872">
    <property type="entry name" value="HTH_77"/>
    <property type="match status" value="1"/>
</dbReference>
<dbReference type="InterPro" id="IPR029787">
    <property type="entry name" value="Nucleotide_cyclase"/>
</dbReference>
<reference evidence="2" key="1">
    <citation type="journal article" date="2005" name="Environ. Microbiol.">
        <title>Genetic and functional properties of uncultivated thermophilic crenarchaeotes from a subsurface gold mine as revealed by analysis of genome fragments.</title>
        <authorList>
            <person name="Nunoura T."/>
            <person name="Hirayama H."/>
            <person name="Takami H."/>
            <person name="Oida H."/>
            <person name="Nishi S."/>
            <person name="Shimamura S."/>
            <person name="Suzuki Y."/>
            <person name="Inagaki F."/>
            <person name="Takai K."/>
            <person name="Nealson K.H."/>
            <person name="Horikoshi K."/>
        </authorList>
    </citation>
    <scope>NUCLEOTIDE SEQUENCE</scope>
</reference>
<dbReference type="GO" id="GO:0004016">
    <property type="term" value="F:adenylate cyclase activity"/>
    <property type="evidence" value="ECO:0007669"/>
    <property type="project" value="UniProtKB-ARBA"/>
</dbReference>
<dbReference type="InterPro" id="IPR027417">
    <property type="entry name" value="P-loop_NTPase"/>
</dbReference>
<dbReference type="PROSITE" id="PS50125">
    <property type="entry name" value="GUANYLATE_CYCLASE_2"/>
    <property type="match status" value="1"/>
</dbReference>
<dbReference type="Pfam" id="PF00211">
    <property type="entry name" value="Guanylate_cyc"/>
    <property type="match status" value="1"/>
</dbReference>
<reference evidence="2" key="2">
    <citation type="journal article" date="2012" name="PLoS ONE">
        <title>A Deeply Branching Thermophilic Bacterium with an Ancient Acetyl-CoA Pathway Dominates a Subsurface Ecosystem.</title>
        <authorList>
            <person name="Takami H."/>
            <person name="Noguchi H."/>
            <person name="Takaki Y."/>
            <person name="Uchiyama I."/>
            <person name="Toyoda A."/>
            <person name="Nishi S."/>
            <person name="Chee G.-J."/>
            <person name="Arai W."/>
            <person name="Nunoura T."/>
            <person name="Itoh T."/>
            <person name="Hattori M."/>
            <person name="Takai K."/>
        </authorList>
    </citation>
    <scope>NUCLEOTIDE SEQUENCE</scope>
</reference>
<dbReference type="AlphaFoldDB" id="H5SSM8"/>
<dbReference type="InterPro" id="IPR011990">
    <property type="entry name" value="TPR-like_helical_dom_sf"/>
</dbReference>
<dbReference type="Gene3D" id="1.10.10.10">
    <property type="entry name" value="Winged helix-like DNA-binding domain superfamily/Winged helix DNA-binding domain"/>
    <property type="match status" value="1"/>
</dbReference>
<gene>
    <name evidence="2" type="ORF">HGMM_OP3C319</name>
</gene>
<dbReference type="SUPFAM" id="SSF55073">
    <property type="entry name" value="Nucleotide cyclase"/>
    <property type="match status" value="1"/>
</dbReference>
<dbReference type="SUPFAM" id="SSF48452">
    <property type="entry name" value="TPR-like"/>
    <property type="match status" value="1"/>
</dbReference>
<proteinExistence type="predicted"/>
<dbReference type="SMART" id="SM00044">
    <property type="entry name" value="CYCc"/>
    <property type="match status" value="1"/>
</dbReference>
<dbReference type="Gene3D" id="1.25.40.10">
    <property type="entry name" value="Tetratricopeptide repeat domain"/>
    <property type="match status" value="1"/>
</dbReference>